<name>A0A8H3Q1F8_GIBZA</name>
<dbReference type="EMBL" id="CAJPIJ010000143">
    <property type="protein sequence ID" value="CAG1987834.1"/>
    <property type="molecule type" value="Genomic_DNA"/>
</dbReference>
<comment type="cofactor">
    <cofactor evidence="1">
        <name>FAD</name>
        <dbReference type="ChEBI" id="CHEBI:57692"/>
    </cofactor>
</comment>
<dbReference type="GO" id="GO:0044550">
    <property type="term" value="P:secondary metabolite biosynthetic process"/>
    <property type="evidence" value="ECO:0007669"/>
    <property type="project" value="TreeGrafter"/>
</dbReference>
<keyword evidence="3" id="KW-0285">Flavoprotein</keyword>
<dbReference type="AlphaFoldDB" id="A0A8H3Q1F8"/>
<dbReference type="Pfam" id="PF01494">
    <property type="entry name" value="FAD_binding_3"/>
    <property type="match status" value="1"/>
</dbReference>
<dbReference type="Gene3D" id="1.10.510.10">
    <property type="entry name" value="Transferase(Phosphotransferase) domain 1"/>
    <property type="match status" value="1"/>
</dbReference>
<evidence type="ECO:0000256" key="3">
    <source>
        <dbReference type="ARBA" id="ARBA00022630"/>
    </source>
</evidence>
<evidence type="ECO:0000256" key="7">
    <source>
        <dbReference type="SAM" id="MobiDB-lite"/>
    </source>
</evidence>
<evidence type="ECO:0000256" key="6">
    <source>
        <dbReference type="ARBA" id="ARBA00023033"/>
    </source>
</evidence>
<evidence type="ECO:0000256" key="1">
    <source>
        <dbReference type="ARBA" id="ARBA00001974"/>
    </source>
</evidence>
<evidence type="ECO:0000313" key="9">
    <source>
        <dbReference type="Proteomes" id="UP000746612"/>
    </source>
</evidence>
<sequence length="851" mass="95539">MAVTSEKEFHVAIVGAGIGGLALAMALHKKGISFTLYEDAKEFSAVGAGIGFAPNGMRTMDLIEPGFRPLYEKICVGNKGDDAQTIFFEGMLLEEGFGRDQPWVGKSGWGHPDYIRKSAHRKELLDIMTSFIPKDSVKFSKRLTKIEQRPDGVTLSFQDGTTANCDILAGADGIKSTVRGHVLEKHPNQIAPVYAGAYCYRAVIPMDEAYDILGDLTDVAKFYFGHKKSAISYRISQGKEFNYLLCVADGLDAWKIPHAVTELIPHEQMMADFEGPGIDPKFRDLLAKAKPVKWGFFHHRHTAAYFRDRVALVGDSAHASLPFQAAGAAQGLEDALVLSALVAELAKQHKRGASQQHAIQAALTAYDSVRRPRAQKQLEQAAEVGDMMFFQHKEAGDDMLKILPHLQQGRFNWLWFHDMNDDAKEAPPCLMIIFCGPLFCHTATVSRPSHHVTVRFFVLPIPSFPSSALYLTSIFCSFFSFQIILPDYSSTLLDTQQIYIHAISLSNMKDQKRKLSSSTESPRRSKRVRKDSAPQQDDNESSNHKVHFLQAPTEEEDVWVSPPTLEMMDSVQMCDENLKFECMAGTVWINEEKAFVVRVSECLFLTHFQNLDLSEIDLTDVAMDDIPRTYASFLANRFGISLKSIETFPVPLEDVCPKHQSDLTVVPEQMMEFCHFKYTSFTEYKPGCPDNINHLVQTEAKACELLMKNPHPSIAKYWGCHVINGEIRALCFGDYIMSLHDRLTTSIPLDAKRCLKSIRDGILHMHSLGLMHNNINPYSIMMDASDNPVIIGFDTCTRKGEKMVKGGYPDWCIKNAKTGSPKNDFYALKKLEEYLSGHEEAAQRYSRNGER</sequence>
<proteinExistence type="inferred from homology"/>
<dbReference type="PRINTS" id="PR00420">
    <property type="entry name" value="RNGMNOXGNASE"/>
</dbReference>
<comment type="similarity">
    <text evidence="2">Belongs to the paxM FAD-dependent monooxygenase family.</text>
</comment>
<comment type="caution">
    <text evidence="8">The sequence shown here is derived from an EMBL/GenBank/DDBJ whole genome shotgun (WGS) entry which is preliminary data.</text>
</comment>
<dbReference type="PANTHER" id="PTHR46720:SF3">
    <property type="entry name" value="FAD-BINDING DOMAIN-CONTAINING PROTEIN-RELATED"/>
    <property type="match status" value="1"/>
</dbReference>
<keyword evidence="5" id="KW-0560">Oxidoreductase</keyword>
<dbReference type="PANTHER" id="PTHR46720">
    <property type="entry name" value="HYDROXYLASE, PUTATIVE (AFU_ORTHOLOGUE AFUA_3G01460)-RELATED"/>
    <property type="match status" value="1"/>
</dbReference>
<dbReference type="Proteomes" id="UP000746612">
    <property type="component" value="Unassembled WGS sequence"/>
</dbReference>
<evidence type="ECO:0000256" key="2">
    <source>
        <dbReference type="ARBA" id="ARBA00007992"/>
    </source>
</evidence>
<accession>A0A8H3Q1F8</accession>
<dbReference type="SUPFAM" id="SSF51905">
    <property type="entry name" value="FAD/NAD(P)-binding domain"/>
    <property type="match status" value="1"/>
</dbReference>
<dbReference type="InterPro" id="IPR011009">
    <property type="entry name" value="Kinase-like_dom_sf"/>
</dbReference>
<dbReference type="InterPro" id="IPR051104">
    <property type="entry name" value="FAD_monoxygenase"/>
</dbReference>
<protein>
    <submittedName>
        <fullName evidence="8">Uncharacterized protein</fullName>
    </submittedName>
</protein>
<evidence type="ECO:0000256" key="5">
    <source>
        <dbReference type="ARBA" id="ARBA00023002"/>
    </source>
</evidence>
<dbReference type="Gene3D" id="3.50.50.60">
    <property type="entry name" value="FAD/NAD(P)-binding domain"/>
    <property type="match status" value="1"/>
</dbReference>
<dbReference type="SUPFAM" id="SSF56112">
    <property type="entry name" value="Protein kinase-like (PK-like)"/>
    <property type="match status" value="1"/>
</dbReference>
<evidence type="ECO:0000313" key="8">
    <source>
        <dbReference type="EMBL" id="CAG1987834.1"/>
    </source>
</evidence>
<gene>
    <name evidence="8" type="ORF">MDCFG202_LOCUS300901</name>
</gene>
<dbReference type="GO" id="GO:0004497">
    <property type="term" value="F:monooxygenase activity"/>
    <property type="evidence" value="ECO:0007669"/>
    <property type="project" value="UniProtKB-KW"/>
</dbReference>
<dbReference type="GO" id="GO:0071949">
    <property type="term" value="F:FAD binding"/>
    <property type="evidence" value="ECO:0007669"/>
    <property type="project" value="InterPro"/>
</dbReference>
<reference evidence="8" key="1">
    <citation type="submission" date="2021-03" db="EMBL/GenBank/DDBJ databases">
        <authorList>
            <person name="Alouane T."/>
            <person name="Langin T."/>
            <person name="Bonhomme L."/>
        </authorList>
    </citation>
    <scope>NUCLEOTIDE SEQUENCE</scope>
    <source>
        <strain evidence="8">MDC_Fg202</strain>
    </source>
</reference>
<keyword evidence="6" id="KW-0503">Monooxygenase</keyword>
<organism evidence="8 9">
    <name type="scientific">Gibberella zeae</name>
    <name type="common">Wheat head blight fungus</name>
    <name type="synonym">Fusarium graminearum</name>
    <dbReference type="NCBI Taxonomy" id="5518"/>
    <lineage>
        <taxon>Eukaryota</taxon>
        <taxon>Fungi</taxon>
        <taxon>Dikarya</taxon>
        <taxon>Ascomycota</taxon>
        <taxon>Pezizomycotina</taxon>
        <taxon>Sordariomycetes</taxon>
        <taxon>Hypocreomycetidae</taxon>
        <taxon>Hypocreales</taxon>
        <taxon>Nectriaceae</taxon>
        <taxon>Fusarium</taxon>
    </lineage>
</organism>
<keyword evidence="4" id="KW-0274">FAD</keyword>
<dbReference type="InterPro" id="IPR002938">
    <property type="entry name" value="FAD-bd"/>
</dbReference>
<dbReference type="InterPro" id="IPR036188">
    <property type="entry name" value="FAD/NAD-bd_sf"/>
</dbReference>
<feature type="region of interest" description="Disordered" evidence="7">
    <location>
        <begin position="511"/>
        <end position="547"/>
    </location>
</feature>
<evidence type="ECO:0000256" key="4">
    <source>
        <dbReference type="ARBA" id="ARBA00022827"/>
    </source>
</evidence>